<name>A0A841ANV8_9MICO</name>
<evidence type="ECO:0000313" key="1">
    <source>
        <dbReference type="EMBL" id="MBB5843642.1"/>
    </source>
</evidence>
<dbReference type="EMBL" id="JACHMJ010000001">
    <property type="protein sequence ID" value="MBB5843642.1"/>
    <property type="molecule type" value="Genomic_DNA"/>
</dbReference>
<sequence>MTNNEVTLSRGDEYIVFYTGGPYDGQTDTRVSTDGSYDTEITVLVSLDGKETQVVYGNAAAKNVGDQVQVHYTWDPAAGEALEDPDERVSEQ</sequence>
<keyword evidence="2" id="KW-1185">Reference proteome</keyword>
<dbReference type="RefSeq" id="WP_184236744.1">
    <property type="nucleotide sequence ID" value="NZ_JACHMJ010000001.1"/>
</dbReference>
<comment type="caution">
    <text evidence="1">The sequence shown here is derived from an EMBL/GenBank/DDBJ whole genome shotgun (WGS) entry which is preliminary data.</text>
</comment>
<gene>
    <name evidence="1" type="ORF">HD599_001965</name>
</gene>
<protein>
    <submittedName>
        <fullName evidence="1">Uncharacterized protein</fullName>
    </submittedName>
</protein>
<organism evidence="1 2">
    <name type="scientific">Conyzicola lurida</name>
    <dbReference type="NCBI Taxonomy" id="1172621"/>
    <lineage>
        <taxon>Bacteria</taxon>
        <taxon>Bacillati</taxon>
        <taxon>Actinomycetota</taxon>
        <taxon>Actinomycetes</taxon>
        <taxon>Micrococcales</taxon>
        <taxon>Microbacteriaceae</taxon>
        <taxon>Conyzicola</taxon>
    </lineage>
</organism>
<reference evidence="1 2" key="1">
    <citation type="submission" date="2020-08" db="EMBL/GenBank/DDBJ databases">
        <title>Sequencing the genomes of 1000 actinobacteria strains.</title>
        <authorList>
            <person name="Klenk H.-P."/>
        </authorList>
    </citation>
    <scope>NUCLEOTIDE SEQUENCE [LARGE SCALE GENOMIC DNA]</scope>
    <source>
        <strain evidence="1 2">DSM 105784</strain>
    </source>
</reference>
<proteinExistence type="predicted"/>
<dbReference type="AlphaFoldDB" id="A0A841ANV8"/>
<evidence type="ECO:0000313" key="2">
    <source>
        <dbReference type="Proteomes" id="UP000536685"/>
    </source>
</evidence>
<accession>A0A841ANV8</accession>
<dbReference type="Proteomes" id="UP000536685">
    <property type="component" value="Unassembled WGS sequence"/>
</dbReference>